<dbReference type="Proteomes" id="UP000051297">
    <property type="component" value="Unassembled WGS sequence"/>
</dbReference>
<dbReference type="Pfam" id="PF18917">
    <property type="entry name" value="LiaI-LiaF-like_TM1"/>
    <property type="match status" value="1"/>
</dbReference>
<gene>
    <name evidence="3" type="ORF">XU08_C0001G0120</name>
</gene>
<sequence length="66" mass="7708">MMFFGSLLILLGGFWLLSNLGIISAEFWQVFWPTIVILLGVKLLFGPSKWKKFWTQFEDGKKIKIE</sequence>
<evidence type="ECO:0000313" key="3">
    <source>
        <dbReference type="EMBL" id="KRT67711.1"/>
    </source>
</evidence>
<evidence type="ECO:0000313" key="4">
    <source>
        <dbReference type="Proteomes" id="UP000051297"/>
    </source>
</evidence>
<feature type="transmembrane region" description="Helical" evidence="1">
    <location>
        <begin position="29"/>
        <end position="45"/>
    </location>
</feature>
<evidence type="ECO:0000256" key="1">
    <source>
        <dbReference type="SAM" id="Phobius"/>
    </source>
</evidence>
<keyword evidence="1" id="KW-0812">Transmembrane</keyword>
<evidence type="ECO:0000259" key="2">
    <source>
        <dbReference type="Pfam" id="PF18917"/>
    </source>
</evidence>
<feature type="domain" description="LiaI-LiaF-like transmembrane region" evidence="2">
    <location>
        <begin position="2"/>
        <end position="44"/>
    </location>
</feature>
<comment type="caution">
    <text evidence="3">The sequence shown here is derived from an EMBL/GenBank/DDBJ whole genome shotgun (WGS) entry which is preliminary data.</text>
</comment>
<keyword evidence="1" id="KW-0472">Membrane</keyword>
<reference evidence="3 4" key="1">
    <citation type="submission" date="2015-05" db="EMBL/GenBank/DDBJ databases">
        <title>Critical biogeochemical functions in the subsurface are associated with bacteria from new phyla and little studied lineages.</title>
        <authorList>
            <person name="Hug L.A."/>
            <person name="Thomas B.C."/>
            <person name="Sharon I."/>
            <person name="Brown C.T."/>
            <person name="Sharma R."/>
            <person name="Hettich R.L."/>
            <person name="Wilkins M.J."/>
            <person name="Williams K.H."/>
            <person name="Singh A."/>
            <person name="Banfield J.F."/>
        </authorList>
    </citation>
    <scope>NUCLEOTIDE SEQUENCE [LARGE SCALE GENOMIC DNA]</scope>
    <source>
        <strain evidence="3">CSP1-7</strain>
    </source>
</reference>
<organism evidence="3 4">
    <name type="scientific">candidate division WWE3 bacterium CSP1-7</name>
    <dbReference type="NCBI Taxonomy" id="1576480"/>
    <lineage>
        <taxon>Bacteria</taxon>
        <taxon>Katanobacteria</taxon>
    </lineage>
</organism>
<keyword evidence="1" id="KW-1133">Transmembrane helix</keyword>
<name>A0A0T5ZY54_UNCKA</name>
<proteinExistence type="predicted"/>
<dbReference type="InterPro" id="IPR043726">
    <property type="entry name" value="LiaI-LiaF-like_TM1"/>
</dbReference>
<dbReference type="AlphaFoldDB" id="A0A0T5ZY54"/>
<accession>A0A0T5ZY54</accession>
<dbReference type="EMBL" id="LDXK01000001">
    <property type="protein sequence ID" value="KRT67711.1"/>
    <property type="molecule type" value="Genomic_DNA"/>
</dbReference>
<protein>
    <recommendedName>
        <fullName evidence="2">LiaI-LiaF-like transmembrane region domain-containing protein</fullName>
    </recommendedName>
</protein>
<dbReference type="STRING" id="1576480.XU08_C0001G0120"/>